<dbReference type="InterPro" id="IPR058548">
    <property type="entry name" value="MlaB-like_STAS"/>
</dbReference>
<dbReference type="PROSITE" id="PS50801">
    <property type="entry name" value="STAS"/>
    <property type="match status" value="1"/>
</dbReference>
<dbReference type="InterPro" id="IPR036513">
    <property type="entry name" value="STAS_dom_sf"/>
</dbReference>
<evidence type="ECO:0000259" key="1">
    <source>
        <dbReference type="PROSITE" id="PS50801"/>
    </source>
</evidence>
<protein>
    <submittedName>
        <fullName evidence="2">Anti-anti-sigma factor</fullName>
    </submittedName>
</protein>
<evidence type="ECO:0000313" key="3">
    <source>
        <dbReference type="Proteomes" id="UP000316706"/>
    </source>
</evidence>
<evidence type="ECO:0000313" key="2">
    <source>
        <dbReference type="EMBL" id="TQM67826.1"/>
    </source>
</evidence>
<name>A0A543IB65_9ACTN</name>
<proteinExistence type="predicted"/>
<dbReference type="PANTHER" id="PTHR33495:SF2">
    <property type="entry name" value="ANTI-SIGMA FACTOR ANTAGONIST TM_1081-RELATED"/>
    <property type="match status" value="1"/>
</dbReference>
<dbReference type="EMBL" id="VFPO01000001">
    <property type="protein sequence ID" value="TQM67826.1"/>
    <property type="molecule type" value="Genomic_DNA"/>
</dbReference>
<dbReference type="AlphaFoldDB" id="A0A543IB65"/>
<dbReference type="Proteomes" id="UP000316706">
    <property type="component" value="Unassembled WGS sequence"/>
</dbReference>
<feature type="domain" description="STAS" evidence="1">
    <location>
        <begin position="20"/>
        <end position="104"/>
    </location>
</feature>
<comment type="caution">
    <text evidence="2">The sequence shown here is derived from an EMBL/GenBank/DDBJ whole genome shotgun (WGS) entry which is preliminary data.</text>
</comment>
<gene>
    <name evidence="2" type="ORF">FHX41_1447</name>
</gene>
<organism evidence="2 3">
    <name type="scientific">Actinomadura hallensis</name>
    <dbReference type="NCBI Taxonomy" id="337895"/>
    <lineage>
        <taxon>Bacteria</taxon>
        <taxon>Bacillati</taxon>
        <taxon>Actinomycetota</taxon>
        <taxon>Actinomycetes</taxon>
        <taxon>Streptosporangiales</taxon>
        <taxon>Thermomonosporaceae</taxon>
        <taxon>Actinomadura</taxon>
    </lineage>
</organism>
<dbReference type="PANTHER" id="PTHR33495">
    <property type="entry name" value="ANTI-SIGMA FACTOR ANTAGONIST TM_1081-RELATED-RELATED"/>
    <property type="match status" value="1"/>
</dbReference>
<dbReference type="Pfam" id="PF13466">
    <property type="entry name" value="STAS_2"/>
    <property type="match status" value="1"/>
</dbReference>
<accession>A0A543IB65</accession>
<reference evidence="2 3" key="1">
    <citation type="submission" date="2019-06" db="EMBL/GenBank/DDBJ databases">
        <title>Sequencing the genomes of 1000 actinobacteria strains.</title>
        <authorList>
            <person name="Klenk H.-P."/>
        </authorList>
    </citation>
    <scope>NUCLEOTIDE SEQUENCE [LARGE SCALE GENOMIC DNA]</scope>
    <source>
        <strain evidence="2 3">DSM 45043</strain>
    </source>
</reference>
<sequence>MEFTTSGGVTVRRTSQDATLYFPGEADVRNCDDLHALSRQLLDEGLRSLILDLSDCHFCDSSGLNVILRTYVRARKVGTLLSVRLPEQGMVRRTCSIAGVTRMIPVEFVHTEREGTPVVRKPGR</sequence>
<dbReference type="CDD" id="cd07043">
    <property type="entry name" value="STAS_anti-anti-sigma_factors"/>
    <property type="match status" value="1"/>
</dbReference>
<keyword evidence="3" id="KW-1185">Reference proteome</keyword>
<dbReference type="GO" id="GO:0043856">
    <property type="term" value="F:anti-sigma factor antagonist activity"/>
    <property type="evidence" value="ECO:0007669"/>
    <property type="project" value="TreeGrafter"/>
</dbReference>
<dbReference type="InterPro" id="IPR002645">
    <property type="entry name" value="STAS_dom"/>
</dbReference>
<dbReference type="SUPFAM" id="SSF52091">
    <property type="entry name" value="SpoIIaa-like"/>
    <property type="match status" value="1"/>
</dbReference>
<dbReference type="Gene3D" id="3.30.750.24">
    <property type="entry name" value="STAS domain"/>
    <property type="match status" value="1"/>
</dbReference>